<accession>A0A7J5BPW0</accession>
<dbReference type="SUPFAM" id="SSF55811">
    <property type="entry name" value="Nudix"/>
    <property type="match status" value="1"/>
</dbReference>
<dbReference type="InterPro" id="IPR020476">
    <property type="entry name" value="Nudix_hydrolase"/>
</dbReference>
<dbReference type="InterPro" id="IPR015797">
    <property type="entry name" value="NUDIX_hydrolase-like_dom_sf"/>
</dbReference>
<dbReference type="PANTHER" id="PTHR43046">
    <property type="entry name" value="GDP-MANNOSE MANNOSYL HYDROLASE"/>
    <property type="match status" value="1"/>
</dbReference>
<evidence type="ECO:0000256" key="3">
    <source>
        <dbReference type="ARBA" id="ARBA00022801"/>
    </source>
</evidence>
<comment type="similarity">
    <text evidence="2 4">Belongs to the Nudix hydrolase family.</text>
</comment>
<evidence type="ECO:0000313" key="6">
    <source>
        <dbReference type="EMBL" id="KAB1655349.1"/>
    </source>
</evidence>
<feature type="domain" description="Nudix hydrolase" evidence="5">
    <location>
        <begin position="2"/>
        <end position="137"/>
    </location>
</feature>
<comment type="cofactor">
    <cofactor evidence="1">
        <name>Mg(2+)</name>
        <dbReference type="ChEBI" id="CHEBI:18420"/>
    </cofactor>
</comment>
<sequence>MRVRLAAYGVVVVDGRILLAHWNEHGRSGWTLPGGGVEPGEDPIEGAVREIWEETGFHASIDVLLGIDSAVIKASDRIVPTREPMQAVRIVYEASIIGGELRSEADGSTDEARWFTFDEVADLHRVSLVDTALRLREQRPENGHLRPQARAVRRSH</sequence>
<dbReference type="RefSeq" id="WP_158041114.1">
    <property type="nucleotide sequence ID" value="NZ_JACCFV010000001.1"/>
</dbReference>
<evidence type="ECO:0000256" key="2">
    <source>
        <dbReference type="ARBA" id="ARBA00005582"/>
    </source>
</evidence>
<dbReference type="Proteomes" id="UP000467240">
    <property type="component" value="Unassembled WGS sequence"/>
</dbReference>
<dbReference type="AlphaFoldDB" id="A0A7J5BPW0"/>
<evidence type="ECO:0000313" key="7">
    <source>
        <dbReference type="Proteomes" id="UP000467240"/>
    </source>
</evidence>
<dbReference type="InterPro" id="IPR020084">
    <property type="entry name" value="NUDIX_hydrolase_CS"/>
</dbReference>
<dbReference type="PRINTS" id="PR00502">
    <property type="entry name" value="NUDIXFAMILY"/>
</dbReference>
<dbReference type="Gene3D" id="3.90.79.10">
    <property type="entry name" value="Nucleoside Triphosphate Pyrophosphohydrolase"/>
    <property type="match status" value="1"/>
</dbReference>
<dbReference type="CDD" id="cd02883">
    <property type="entry name" value="NUDIX_Hydrolase"/>
    <property type="match status" value="1"/>
</dbReference>
<dbReference type="OrthoDB" id="9804442at2"/>
<organism evidence="6 7">
    <name type="scientific">Pseudoclavibacter chungangensis</name>
    <dbReference type="NCBI Taxonomy" id="587635"/>
    <lineage>
        <taxon>Bacteria</taxon>
        <taxon>Bacillati</taxon>
        <taxon>Actinomycetota</taxon>
        <taxon>Actinomycetes</taxon>
        <taxon>Micrococcales</taxon>
        <taxon>Microbacteriaceae</taxon>
        <taxon>Pseudoclavibacter</taxon>
    </lineage>
</organism>
<dbReference type="EMBL" id="WBJZ01000015">
    <property type="protein sequence ID" value="KAB1655349.1"/>
    <property type="molecule type" value="Genomic_DNA"/>
</dbReference>
<protein>
    <submittedName>
        <fullName evidence="6">NUDIX domain-containing protein</fullName>
    </submittedName>
</protein>
<comment type="caution">
    <text evidence="6">The sequence shown here is derived from an EMBL/GenBank/DDBJ whole genome shotgun (WGS) entry which is preliminary data.</text>
</comment>
<evidence type="ECO:0000259" key="5">
    <source>
        <dbReference type="PROSITE" id="PS51462"/>
    </source>
</evidence>
<evidence type="ECO:0000256" key="4">
    <source>
        <dbReference type="RuleBase" id="RU003476"/>
    </source>
</evidence>
<dbReference type="PANTHER" id="PTHR43046:SF2">
    <property type="entry name" value="8-OXO-DGTP DIPHOSPHATASE-RELATED"/>
    <property type="match status" value="1"/>
</dbReference>
<proteinExistence type="inferred from homology"/>
<reference evidence="6 7" key="1">
    <citation type="submission" date="2019-09" db="EMBL/GenBank/DDBJ databases">
        <title>Phylogeny of genus Pseudoclavibacter and closely related genus.</title>
        <authorList>
            <person name="Li Y."/>
        </authorList>
    </citation>
    <scope>NUCLEOTIDE SEQUENCE [LARGE SCALE GENOMIC DNA]</scope>
    <source>
        <strain evidence="6 7">DSM 23821</strain>
    </source>
</reference>
<dbReference type="PROSITE" id="PS51462">
    <property type="entry name" value="NUDIX"/>
    <property type="match status" value="1"/>
</dbReference>
<keyword evidence="7" id="KW-1185">Reference proteome</keyword>
<gene>
    <name evidence="6" type="ORF">F8O01_12045</name>
</gene>
<dbReference type="Pfam" id="PF00293">
    <property type="entry name" value="NUDIX"/>
    <property type="match status" value="1"/>
</dbReference>
<evidence type="ECO:0000256" key="1">
    <source>
        <dbReference type="ARBA" id="ARBA00001946"/>
    </source>
</evidence>
<dbReference type="GO" id="GO:0016787">
    <property type="term" value="F:hydrolase activity"/>
    <property type="evidence" value="ECO:0007669"/>
    <property type="project" value="UniProtKB-KW"/>
</dbReference>
<keyword evidence="3 4" id="KW-0378">Hydrolase</keyword>
<name>A0A7J5BPW0_9MICO</name>
<dbReference type="InterPro" id="IPR000086">
    <property type="entry name" value="NUDIX_hydrolase_dom"/>
</dbReference>
<dbReference type="PROSITE" id="PS00893">
    <property type="entry name" value="NUDIX_BOX"/>
    <property type="match status" value="1"/>
</dbReference>